<comment type="similarity">
    <text evidence="1">Belongs to the carlaviruses nucleic acid-binding protein family.</text>
</comment>
<evidence type="ECO:0000256" key="1">
    <source>
        <dbReference type="ARBA" id="ARBA00006158"/>
    </source>
</evidence>
<protein>
    <recommendedName>
        <fullName evidence="2">RNA silencing suppressor</fullName>
    </recommendedName>
</protein>
<accession>A0A068F566</accession>
<evidence type="ECO:0000256" key="6">
    <source>
        <dbReference type="ARBA" id="ARBA00022723"/>
    </source>
</evidence>
<evidence type="ECO:0000256" key="5">
    <source>
        <dbReference type="ARBA" id="ARBA00022632"/>
    </source>
</evidence>
<keyword evidence="4" id="KW-0945">Host-virus interaction</keyword>
<reference evidence="11" key="1">
    <citation type="submission" date="2013-08" db="EMBL/GenBank/DDBJ databases">
        <authorList>
            <person name="Aboelnasr H.M."/>
            <person name="Han C.G."/>
            <person name="Li Y.Y."/>
        </authorList>
    </citation>
    <scope>NUCLEOTIDE SEQUENCE</scope>
    <source>
        <strain evidence="11">Pep</strain>
    </source>
</reference>
<name>A0A068F566_9VIRU</name>
<keyword evidence="5" id="KW-1090">Inhibition of host innate immune response by virus</keyword>
<reference evidence="11" key="2">
    <citation type="journal article" date="2014" name="Plant Dis.">
        <title>First Report of Potato Virus H on Solanum muricatum in China.</title>
        <authorList>
            <person name="Abouelnasr H.M."/>
            <person name="Li Y.Y."/>
            <person name="Zhang Z.Y."/>
            <person name="Liu J.Y."/>
            <person name="Li S.F."/>
            <person name="Li D.W."/>
            <person name="Yu J.L."/>
            <person name="McBeath J.H."/>
            <person name="Han C.G."/>
        </authorList>
    </citation>
    <scope>NUCLEOTIDE SEQUENCE</scope>
    <source>
        <strain evidence="11">Pep</strain>
    </source>
</reference>
<keyword evidence="6" id="KW-0479">Metal-binding</keyword>
<dbReference type="GO" id="GO:0006355">
    <property type="term" value="P:regulation of DNA-templated transcription"/>
    <property type="evidence" value="ECO:0007669"/>
    <property type="project" value="InterPro"/>
</dbReference>
<evidence type="ECO:0000256" key="10">
    <source>
        <dbReference type="ARBA" id="ARBA00023280"/>
    </source>
</evidence>
<evidence type="ECO:0000256" key="8">
    <source>
        <dbReference type="ARBA" id="ARBA00022833"/>
    </source>
</evidence>
<evidence type="ECO:0000256" key="4">
    <source>
        <dbReference type="ARBA" id="ARBA00022581"/>
    </source>
</evidence>
<keyword evidence="7" id="KW-0863">Zinc-finger</keyword>
<evidence type="ECO:0000256" key="9">
    <source>
        <dbReference type="ARBA" id="ARBA00023125"/>
    </source>
</evidence>
<dbReference type="GO" id="GO:0052170">
    <property type="term" value="P:symbiont-mediated suppression of host innate immune response"/>
    <property type="evidence" value="ECO:0007669"/>
    <property type="project" value="UniProtKB-KW"/>
</dbReference>
<organism evidence="11">
    <name type="scientific">Potato virus H</name>
    <dbReference type="NCBI Taxonomy" id="1046402"/>
    <lineage>
        <taxon>Viruses</taxon>
        <taxon>Riboviria</taxon>
        <taxon>Orthornavirae</taxon>
        <taxon>Kitrinoviricota</taxon>
        <taxon>Alsuviricetes</taxon>
        <taxon>Tymovirales</taxon>
        <taxon>Betaflexiviridae</taxon>
        <taxon>Quinvirinae</taxon>
        <taxon>Carlavirus</taxon>
        <taxon>Carlavirus chisolani</taxon>
    </lineage>
</organism>
<dbReference type="EMBL" id="KF546312">
    <property type="protein sequence ID" value="AID60179.1"/>
    <property type="molecule type" value="Genomic_RNA"/>
</dbReference>
<evidence type="ECO:0000256" key="3">
    <source>
        <dbReference type="ARBA" id="ARBA00022463"/>
    </source>
</evidence>
<dbReference type="InterPro" id="IPR002568">
    <property type="entry name" value="Carla-bd"/>
</dbReference>
<evidence type="ECO:0000256" key="2">
    <source>
        <dbReference type="ARBA" id="ARBA00017202"/>
    </source>
</evidence>
<keyword evidence="10" id="KW-0899">Viral immunoevasion</keyword>
<dbReference type="GO" id="GO:0008270">
    <property type="term" value="F:zinc ion binding"/>
    <property type="evidence" value="ECO:0007669"/>
    <property type="project" value="UniProtKB-KW"/>
</dbReference>
<sequence length="97" mass="11179">MRLSSKVLRKVLVGVFKRHYGFGPRREYDDIASVIISKLEPPEVGLSTYAKRRRAKKLGRCPRCYRVIGLSQKCDGFKCVPGISYNRKVEQNIRYGD</sequence>
<dbReference type="Pfam" id="PF01623">
    <property type="entry name" value="Carla_C4"/>
    <property type="match status" value="1"/>
</dbReference>
<keyword evidence="9" id="KW-0238">DNA-binding</keyword>
<evidence type="ECO:0000313" key="11">
    <source>
        <dbReference type="EMBL" id="AID60179.1"/>
    </source>
</evidence>
<keyword evidence="8" id="KW-0862">Zinc</keyword>
<proteinExistence type="inferred from homology"/>
<evidence type="ECO:0000256" key="7">
    <source>
        <dbReference type="ARBA" id="ARBA00022771"/>
    </source>
</evidence>
<keyword evidence="3" id="KW-0941">Suppressor of RNA silencing</keyword>
<dbReference type="GO" id="GO:0003677">
    <property type="term" value="F:DNA binding"/>
    <property type="evidence" value="ECO:0007669"/>
    <property type="project" value="UniProtKB-KW"/>
</dbReference>